<evidence type="ECO:0000313" key="3">
    <source>
        <dbReference type="Proteomes" id="UP000186015"/>
    </source>
</evidence>
<organism evidence="2 3">
    <name type="scientific">Ruminococcus albus</name>
    <dbReference type="NCBI Taxonomy" id="1264"/>
    <lineage>
        <taxon>Bacteria</taxon>
        <taxon>Bacillati</taxon>
        <taxon>Bacillota</taxon>
        <taxon>Clostridia</taxon>
        <taxon>Eubacteriales</taxon>
        <taxon>Oscillospiraceae</taxon>
        <taxon>Ruminococcus</taxon>
    </lineage>
</organism>
<dbReference type="RefSeq" id="WP_074830130.1">
    <property type="nucleotide sequence ID" value="NZ_FOAT01000002.1"/>
</dbReference>
<reference evidence="2 3" key="1">
    <citation type="submission" date="2016-10" db="EMBL/GenBank/DDBJ databases">
        <authorList>
            <person name="de Groot N.N."/>
        </authorList>
    </citation>
    <scope>NUCLEOTIDE SEQUENCE [LARGE SCALE GENOMIC DNA]</scope>
    <source>
        <strain evidence="2 3">KH2T6</strain>
    </source>
</reference>
<evidence type="ECO:0000256" key="1">
    <source>
        <dbReference type="SAM" id="MobiDB-lite"/>
    </source>
</evidence>
<dbReference type="Proteomes" id="UP000186015">
    <property type="component" value="Unassembled WGS sequence"/>
</dbReference>
<evidence type="ECO:0000313" key="2">
    <source>
        <dbReference type="EMBL" id="SEK46862.1"/>
    </source>
</evidence>
<feature type="region of interest" description="Disordered" evidence="1">
    <location>
        <begin position="23"/>
        <end position="80"/>
    </location>
</feature>
<dbReference type="OrthoDB" id="2020009at2"/>
<feature type="compositionally biased region" description="Low complexity" evidence="1">
    <location>
        <begin position="46"/>
        <end position="77"/>
    </location>
</feature>
<dbReference type="AlphaFoldDB" id="A0A1H7HBX0"/>
<dbReference type="EMBL" id="FOAT01000002">
    <property type="protein sequence ID" value="SEK46862.1"/>
    <property type="molecule type" value="Genomic_DNA"/>
</dbReference>
<proteinExistence type="predicted"/>
<accession>A0A1H7HBX0</accession>
<name>A0A1H7HBX0_RUMAL</name>
<protein>
    <submittedName>
        <fullName evidence="2">Uncharacterized protein</fullName>
    </submittedName>
</protein>
<sequence length="295" mass="32402">MKFTYLFAVTAALILAGCGSFTERPADSKGASGDVKSQSATDAENSVAEESSEVTADSSEVVSESSLMEESSEVTESSLEKFDESKADGMVGLFPGGLDDDGKGPDENSFGLEVGFAPGIWWSFCDSGDKYYEFATDGTGMRIYQEDSFKEGFTYSMDDGCAVFRFAGTAAGAVKDTRAKAEERGDGAILNFEDDGHTEELVYMGNISIDEFTFYNNEQLKDMAQEYYKQHNDTGYVPEFCDIIKSDENNDIVIHLYDIEGNHTTTANWYYIDRFSGKGKDMMDNEIDLTTALKG</sequence>
<gene>
    <name evidence="2" type="ORF">SAMN05216469_102434</name>
</gene>
<dbReference type="PROSITE" id="PS51257">
    <property type="entry name" value="PROKAR_LIPOPROTEIN"/>
    <property type="match status" value="1"/>
</dbReference>
<feature type="compositionally biased region" description="Polar residues" evidence="1">
    <location>
        <begin position="35"/>
        <end position="44"/>
    </location>
</feature>